<dbReference type="SUPFAM" id="SSF51658">
    <property type="entry name" value="Xylose isomerase-like"/>
    <property type="match status" value="1"/>
</dbReference>
<accession>A0A6C0GUJ0</accession>
<dbReference type="RefSeq" id="WP_162447783.1">
    <property type="nucleotide sequence ID" value="NZ_CP048222.1"/>
</dbReference>
<evidence type="ECO:0000313" key="3">
    <source>
        <dbReference type="Proteomes" id="UP000480178"/>
    </source>
</evidence>
<protein>
    <submittedName>
        <fullName evidence="2">Sugar phosphate isomerase/epimerase</fullName>
    </submittedName>
</protein>
<dbReference type="PANTHER" id="PTHR12110">
    <property type="entry name" value="HYDROXYPYRUVATE ISOMERASE"/>
    <property type="match status" value="1"/>
</dbReference>
<dbReference type="PANTHER" id="PTHR12110:SF41">
    <property type="entry name" value="INOSOSE DEHYDRATASE"/>
    <property type="match status" value="1"/>
</dbReference>
<dbReference type="KEGG" id="rhoz:GXP67_03025"/>
<organism evidence="2 3">
    <name type="scientific">Rhodocytophaga rosea</name>
    <dbReference type="NCBI Taxonomy" id="2704465"/>
    <lineage>
        <taxon>Bacteria</taxon>
        <taxon>Pseudomonadati</taxon>
        <taxon>Bacteroidota</taxon>
        <taxon>Cytophagia</taxon>
        <taxon>Cytophagales</taxon>
        <taxon>Rhodocytophagaceae</taxon>
        <taxon>Rhodocytophaga</taxon>
    </lineage>
</organism>
<feature type="domain" description="Xylose isomerase-like TIM barrel" evidence="1">
    <location>
        <begin position="51"/>
        <end position="280"/>
    </location>
</feature>
<name>A0A6C0GUJ0_9BACT</name>
<keyword evidence="3" id="KW-1185">Reference proteome</keyword>
<gene>
    <name evidence="2" type="ORF">GXP67_03025</name>
</gene>
<dbReference type="Proteomes" id="UP000480178">
    <property type="component" value="Chromosome"/>
</dbReference>
<dbReference type="Gene3D" id="3.20.20.150">
    <property type="entry name" value="Divalent-metal-dependent TIM barrel enzymes"/>
    <property type="match status" value="1"/>
</dbReference>
<evidence type="ECO:0000259" key="1">
    <source>
        <dbReference type="Pfam" id="PF01261"/>
    </source>
</evidence>
<dbReference type="InterPro" id="IPR036237">
    <property type="entry name" value="Xyl_isomerase-like_sf"/>
</dbReference>
<dbReference type="GO" id="GO:0016853">
    <property type="term" value="F:isomerase activity"/>
    <property type="evidence" value="ECO:0007669"/>
    <property type="project" value="UniProtKB-KW"/>
</dbReference>
<proteinExistence type="predicted"/>
<dbReference type="InterPro" id="IPR050312">
    <property type="entry name" value="IolE/XylAMocC-like"/>
</dbReference>
<keyword evidence="2" id="KW-0413">Isomerase</keyword>
<dbReference type="AlphaFoldDB" id="A0A6C0GUJ0"/>
<dbReference type="InterPro" id="IPR013022">
    <property type="entry name" value="Xyl_isomerase-like_TIM-brl"/>
</dbReference>
<dbReference type="EMBL" id="CP048222">
    <property type="protein sequence ID" value="QHT71868.1"/>
    <property type="molecule type" value="Genomic_DNA"/>
</dbReference>
<evidence type="ECO:0000313" key="2">
    <source>
        <dbReference type="EMBL" id="QHT71868.1"/>
    </source>
</evidence>
<dbReference type="Pfam" id="PF01261">
    <property type="entry name" value="AP_endonuc_2"/>
    <property type="match status" value="1"/>
</dbReference>
<reference evidence="2 3" key="1">
    <citation type="submission" date="2020-01" db="EMBL/GenBank/DDBJ databases">
        <authorList>
            <person name="Kim M.K."/>
        </authorList>
    </citation>
    <scope>NUCLEOTIDE SEQUENCE [LARGE SCALE GENOMIC DNA]</scope>
    <source>
        <strain evidence="2 3">172606-1</strain>
    </source>
</reference>
<sequence length="284" mass="31883">MKNVILTLIFLGIAIFPGIAQKSKKGFPAEIGMVSYTYRHSFQKDVAKTLDTIKTLGITDMEFSNLFGKTAQELRKLLDERNMKCSSFGVGYDDLVNKTGEVASNAKTLGASYVRVAWIPHKAPFTLEVAKKAVEDFNRAGKILKEEHGLTFCYHNHGYEFQPYEKGTFFDYMVAQTDPKYVNFEMDILWVFHPGQDPAKLLNKYGKRFKLMHMKDLRKGVTGDFSGQTPVENDVALGTGQLDLPAILKAALKAGVEHYYIEDESPSVSSQVPQSITYLKNLSL</sequence>